<feature type="transmembrane region" description="Helical" evidence="6">
    <location>
        <begin position="204"/>
        <end position="222"/>
    </location>
</feature>
<feature type="transmembrane region" description="Helical" evidence="6">
    <location>
        <begin position="50"/>
        <end position="68"/>
    </location>
</feature>
<evidence type="ECO:0000256" key="1">
    <source>
        <dbReference type="ARBA" id="ARBA00004141"/>
    </source>
</evidence>
<dbReference type="InterPro" id="IPR051611">
    <property type="entry name" value="ECF_transporter_component"/>
</dbReference>
<dbReference type="Proteomes" id="UP001179647">
    <property type="component" value="Chromosome"/>
</dbReference>
<reference evidence="7" key="1">
    <citation type="submission" date="2022-10" db="EMBL/GenBank/DDBJ databases">
        <title>Vagococcus sp. isolated from poultry meat.</title>
        <authorList>
            <person name="Johansson P."/>
            <person name="Bjorkroth J."/>
        </authorList>
    </citation>
    <scope>NUCLEOTIDE SEQUENCE</scope>
    <source>
        <strain evidence="7">STAA11</strain>
    </source>
</reference>
<dbReference type="EMBL" id="CP110232">
    <property type="protein sequence ID" value="WEG72467.1"/>
    <property type="molecule type" value="Genomic_DNA"/>
</dbReference>
<feature type="transmembrane region" description="Helical" evidence="6">
    <location>
        <begin position="12"/>
        <end position="44"/>
    </location>
</feature>
<evidence type="ECO:0000256" key="6">
    <source>
        <dbReference type="SAM" id="Phobius"/>
    </source>
</evidence>
<protein>
    <submittedName>
        <fullName evidence="7">Energy-coupling factor transporter transmembrane protein EcfT</fullName>
    </submittedName>
</protein>
<keyword evidence="5 6" id="KW-0472">Membrane</keyword>
<keyword evidence="2" id="KW-1003">Cell membrane</keyword>
<accession>A0AAF0I8E8</accession>
<dbReference type="AlphaFoldDB" id="A0AAF0I8E8"/>
<comment type="subcellular location">
    <subcellularLocation>
        <location evidence="1">Membrane</location>
        <topology evidence="1">Multi-pass membrane protein</topology>
    </subcellularLocation>
</comment>
<dbReference type="RefSeq" id="WP_275468270.1">
    <property type="nucleotide sequence ID" value="NZ_CP110232.1"/>
</dbReference>
<dbReference type="Pfam" id="PF02361">
    <property type="entry name" value="CbiQ"/>
    <property type="match status" value="1"/>
</dbReference>
<dbReference type="PANTHER" id="PTHR34857">
    <property type="entry name" value="SLL0384 PROTEIN"/>
    <property type="match status" value="1"/>
</dbReference>
<dbReference type="PANTHER" id="PTHR34857:SF2">
    <property type="entry name" value="SLL0384 PROTEIN"/>
    <property type="match status" value="1"/>
</dbReference>
<feature type="transmembrane region" description="Helical" evidence="6">
    <location>
        <begin position="121"/>
        <end position="137"/>
    </location>
</feature>
<organism evidence="7 8">
    <name type="scientific">Vagococcus intermedius</name>
    <dbReference type="NCBI Taxonomy" id="2991418"/>
    <lineage>
        <taxon>Bacteria</taxon>
        <taxon>Bacillati</taxon>
        <taxon>Bacillota</taxon>
        <taxon>Bacilli</taxon>
        <taxon>Lactobacillales</taxon>
        <taxon>Enterococcaceae</taxon>
        <taxon>Vagococcus</taxon>
    </lineage>
</organism>
<dbReference type="InterPro" id="IPR003339">
    <property type="entry name" value="ABC/ECF_trnsptr_transmembrane"/>
</dbReference>
<evidence type="ECO:0000313" key="8">
    <source>
        <dbReference type="Proteomes" id="UP001179647"/>
    </source>
</evidence>
<evidence type="ECO:0000256" key="5">
    <source>
        <dbReference type="ARBA" id="ARBA00023136"/>
    </source>
</evidence>
<name>A0AAF0I8E8_9ENTE</name>
<dbReference type="GO" id="GO:0005886">
    <property type="term" value="C:plasma membrane"/>
    <property type="evidence" value="ECO:0007669"/>
    <property type="project" value="UniProtKB-ARBA"/>
</dbReference>
<feature type="transmembrane region" description="Helical" evidence="6">
    <location>
        <begin position="75"/>
        <end position="101"/>
    </location>
</feature>
<keyword evidence="4 6" id="KW-1133">Transmembrane helix</keyword>
<sequence length="223" mass="25080">MISDKLSAFTKLFLLVIANFFFIFPFELLNEIIFVILLTLLLSFSNHLKIAFRFILFYIFMLVIHELALEYYTTFVGATIAGFSLGFTLIVPCMMAGTLLIKTTSISDLINVLVKLHVPKFLIIPFIVMIRFIPHFFEDIKSIHSAMILRLAKQKKGPAAILNRIEYFLIPLLNSAINAANQLAIAGLSKGIDYIKTRTILTPLKLGLADIIILVISSIIILS</sequence>
<dbReference type="CDD" id="cd16914">
    <property type="entry name" value="EcfT"/>
    <property type="match status" value="1"/>
</dbReference>
<keyword evidence="8" id="KW-1185">Reference proteome</keyword>
<gene>
    <name evidence="7" type="ORF">OL234_05630</name>
</gene>
<evidence type="ECO:0000313" key="7">
    <source>
        <dbReference type="EMBL" id="WEG72467.1"/>
    </source>
</evidence>
<evidence type="ECO:0000256" key="3">
    <source>
        <dbReference type="ARBA" id="ARBA00022692"/>
    </source>
</evidence>
<evidence type="ECO:0000256" key="4">
    <source>
        <dbReference type="ARBA" id="ARBA00022989"/>
    </source>
</evidence>
<dbReference type="KEGG" id="vie:OL234_05630"/>
<keyword evidence="3 6" id="KW-0812">Transmembrane</keyword>
<evidence type="ECO:0000256" key="2">
    <source>
        <dbReference type="ARBA" id="ARBA00022475"/>
    </source>
</evidence>
<proteinExistence type="predicted"/>